<comment type="caution">
    <text evidence="1">The sequence shown here is derived from an EMBL/GenBank/DDBJ whole genome shotgun (WGS) entry which is preliminary data.</text>
</comment>
<feature type="non-terminal residue" evidence="1">
    <location>
        <position position="84"/>
    </location>
</feature>
<name>A0A9K3DCL3_9EUKA</name>
<gene>
    <name evidence="1" type="ORF">KIPB_017207</name>
</gene>
<dbReference type="Proteomes" id="UP000265618">
    <property type="component" value="Unassembled WGS sequence"/>
</dbReference>
<dbReference type="AlphaFoldDB" id="A0A9K3DCL3"/>
<proteinExistence type="predicted"/>
<accession>A0A9K3DCL3</accession>
<keyword evidence="2" id="KW-1185">Reference proteome</keyword>
<sequence>HEPLSQHSQYQMYPLDAEGAVKEYQRQGGVIKINEYLHSRLVYDHFRSSVLGQPLQLPKASDKTVAGIMKSWQETCVPKGTSST</sequence>
<dbReference type="EMBL" id="BDIP01011272">
    <property type="protein sequence ID" value="GIQ93039.1"/>
    <property type="molecule type" value="Genomic_DNA"/>
</dbReference>
<organism evidence="1 2">
    <name type="scientific">Kipferlia bialata</name>
    <dbReference type="NCBI Taxonomy" id="797122"/>
    <lineage>
        <taxon>Eukaryota</taxon>
        <taxon>Metamonada</taxon>
        <taxon>Carpediemonas-like organisms</taxon>
        <taxon>Kipferlia</taxon>
    </lineage>
</organism>
<evidence type="ECO:0000313" key="2">
    <source>
        <dbReference type="Proteomes" id="UP000265618"/>
    </source>
</evidence>
<protein>
    <submittedName>
        <fullName evidence="1">Uncharacterized protein</fullName>
    </submittedName>
</protein>
<feature type="non-terminal residue" evidence="1">
    <location>
        <position position="1"/>
    </location>
</feature>
<reference evidence="1 2" key="1">
    <citation type="journal article" date="2018" name="PLoS ONE">
        <title>The draft genome of Kipferlia bialata reveals reductive genome evolution in fornicate parasites.</title>
        <authorList>
            <person name="Tanifuji G."/>
            <person name="Takabayashi S."/>
            <person name="Kume K."/>
            <person name="Takagi M."/>
            <person name="Nakayama T."/>
            <person name="Kamikawa R."/>
            <person name="Inagaki Y."/>
            <person name="Hashimoto T."/>
        </authorList>
    </citation>
    <scope>NUCLEOTIDE SEQUENCE [LARGE SCALE GENOMIC DNA]</scope>
    <source>
        <strain evidence="1">NY0173</strain>
    </source>
</reference>
<evidence type="ECO:0000313" key="1">
    <source>
        <dbReference type="EMBL" id="GIQ93039.1"/>
    </source>
</evidence>